<protein>
    <recommendedName>
        <fullName evidence="3">F-box domain-containing protein</fullName>
    </recommendedName>
</protein>
<proteinExistence type="predicted"/>
<organism evidence="1 2">
    <name type="scientific">Sistotremastrum niveocremeum HHB9708</name>
    <dbReference type="NCBI Taxonomy" id="1314777"/>
    <lineage>
        <taxon>Eukaryota</taxon>
        <taxon>Fungi</taxon>
        <taxon>Dikarya</taxon>
        <taxon>Basidiomycota</taxon>
        <taxon>Agaricomycotina</taxon>
        <taxon>Agaricomycetes</taxon>
        <taxon>Sistotremastrales</taxon>
        <taxon>Sistotremastraceae</taxon>
        <taxon>Sertulicium</taxon>
        <taxon>Sertulicium niveocremeum</taxon>
    </lineage>
</organism>
<sequence>MSVQFVTLPLDIVAEITVWLVGLGDLIHLAQTCSRMWNHALTSRQYWIRTPEISDIALPTGHTFKTTPVDHFYALAVRATSFKREPRKGIMTPRRQLSFEGGERTDRLDFFRCPANSWYIDHGQDTVTIRRAEKGWEEVSCDLGYPTGHDSFRGPAAGEGTIWVGFVPRFPVEGLGTSSSYHWEFSGFKLKFQNERGPPTAPSVEDTIKILLPSFPALRSVKVNHTTFYIRSNHGRSVQVVDRTRNAGVVLGLPDKMTGWALKTYRCTFDFDMQSKIFVVGISGVDAETGQHRHKYHLANIPENRTPDLTSDASTSSEITWRNVVFEVTHSYEPPSSSLELITLPLKYPKGALYFGTFEICSQPATTYPRRPITHYGSLFLHENQLLMSNVFETENDSEDAGNHFPRRASGSKVKPQGMSKYGNMYHQFATIESMSFIDRPIQTYHLIPPVDFSNDYEWRVDAFDNNNLSAIFTVSCPRERTYKFYRVLY</sequence>
<evidence type="ECO:0008006" key="3">
    <source>
        <dbReference type="Google" id="ProtNLM"/>
    </source>
</evidence>
<dbReference type="EMBL" id="KV419446">
    <property type="protein sequence ID" value="KZS87669.1"/>
    <property type="molecule type" value="Genomic_DNA"/>
</dbReference>
<accession>A0A164NFV1</accession>
<gene>
    <name evidence="1" type="ORF">SISNIDRAFT_299791</name>
</gene>
<name>A0A164NFV1_9AGAM</name>
<dbReference type="AlphaFoldDB" id="A0A164NFV1"/>
<evidence type="ECO:0000313" key="2">
    <source>
        <dbReference type="Proteomes" id="UP000076722"/>
    </source>
</evidence>
<keyword evidence="2" id="KW-1185">Reference proteome</keyword>
<dbReference type="Proteomes" id="UP000076722">
    <property type="component" value="Unassembled WGS sequence"/>
</dbReference>
<reference evidence="1 2" key="1">
    <citation type="journal article" date="2016" name="Mol. Biol. Evol.">
        <title>Comparative Genomics of Early-Diverging Mushroom-Forming Fungi Provides Insights into the Origins of Lignocellulose Decay Capabilities.</title>
        <authorList>
            <person name="Nagy L.G."/>
            <person name="Riley R."/>
            <person name="Tritt A."/>
            <person name="Adam C."/>
            <person name="Daum C."/>
            <person name="Floudas D."/>
            <person name="Sun H."/>
            <person name="Yadav J.S."/>
            <person name="Pangilinan J."/>
            <person name="Larsson K.H."/>
            <person name="Matsuura K."/>
            <person name="Barry K."/>
            <person name="Labutti K."/>
            <person name="Kuo R."/>
            <person name="Ohm R.A."/>
            <person name="Bhattacharya S.S."/>
            <person name="Shirouzu T."/>
            <person name="Yoshinaga Y."/>
            <person name="Martin F.M."/>
            <person name="Grigoriev I.V."/>
            <person name="Hibbett D.S."/>
        </authorList>
    </citation>
    <scope>NUCLEOTIDE SEQUENCE [LARGE SCALE GENOMIC DNA]</scope>
    <source>
        <strain evidence="1 2">HHB9708</strain>
    </source>
</reference>
<evidence type="ECO:0000313" key="1">
    <source>
        <dbReference type="EMBL" id="KZS87669.1"/>
    </source>
</evidence>